<evidence type="ECO:0000256" key="3">
    <source>
        <dbReference type="ARBA" id="ARBA00024226"/>
    </source>
</evidence>
<evidence type="ECO:0000256" key="5">
    <source>
        <dbReference type="PROSITE-ProRule" id="PRU10007"/>
    </source>
</evidence>
<organism evidence="8 9">
    <name type="scientific">Exophiala xenobiotica</name>
    <dbReference type="NCBI Taxonomy" id="348802"/>
    <lineage>
        <taxon>Eukaryota</taxon>
        <taxon>Fungi</taxon>
        <taxon>Dikarya</taxon>
        <taxon>Ascomycota</taxon>
        <taxon>Pezizomycotina</taxon>
        <taxon>Eurotiomycetes</taxon>
        <taxon>Chaetothyriomycetidae</taxon>
        <taxon>Chaetothyriales</taxon>
        <taxon>Herpotrichiellaceae</taxon>
        <taxon>Exophiala</taxon>
    </lineage>
</organism>
<dbReference type="RefSeq" id="XP_013312068.1">
    <property type="nucleotide sequence ID" value="XM_013456614.1"/>
</dbReference>
<dbReference type="PANTHER" id="PTHR11699">
    <property type="entry name" value="ALDEHYDE DEHYDROGENASE-RELATED"/>
    <property type="match status" value="1"/>
</dbReference>
<sequence>MSTYEGRLFINGELQAASSGRTFELKNPTTNEVIADVSVAQQEDVDRAVAAAQKAQPSWAATPAYLRARVLRKFADLVHQHTTKIQELDSVSMGKPVALAEGDVEEGRNITNYFSGLIELADGQTSVNSPDHLNMMIRQPYGVVAAIIPWNFPAMLFCHEIAPACGAGNAMILKTSEKAPLSGIFLAQLCLEAGFPPGIVNVISGAGDTGALLSSHMKIRKISFTGSTNAGRAVMQAAAQSNLKDVALELGGKSPLVVFADADLDHAAQMSLRSFTFNSGQTCTASTRLYVEKVVASKFKQLLVDGVKRLAQGPPAQKTTDLGPQADSTQASSISRFLETAKSEGQVLVGGERATDVGDNFIQPTIFTGLKDSSNINQLEVFGPVLVLHEFSDEEEVIQRANDTEYGLYASVFSTNINKALRVARALEAGSVGVNETSPYGAYELPFGGFKASGIGRQKGSDAVRSWTQEKTVYIHHG</sequence>
<dbReference type="Proteomes" id="UP000054342">
    <property type="component" value="Unassembled WGS sequence"/>
</dbReference>
<reference evidence="8 9" key="1">
    <citation type="submission" date="2015-01" db="EMBL/GenBank/DDBJ databases">
        <title>The Genome Sequence of Exophiala xenobiotica CBS118157.</title>
        <authorList>
            <consortium name="The Broad Institute Genomics Platform"/>
            <person name="Cuomo C."/>
            <person name="de Hoog S."/>
            <person name="Gorbushina A."/>
            <person name="Stielow B."/>
            <person name="Teixiera M."/>
            <person name="Abouelleil A."/>
            <person name="Chapman S.B."/>
            <person name="Priest M."/>
            <person name="Young S.K."/>
            <person name="Wortman J."/>
            <person name="Nusbaum C."/>
            <person name="Birren B."/>
        </authorList>
    </citation>
    <scope>NUCLEOTIDE SEQUENCE [LARGE SCALE GENOMIC DNA]</scope>
    <source>
        <strain evidence="8 9">CBS 118157</strain>
    </source>
</reference>
<evidence type="ECO:0000256" key="4">
    <source>
        <dbReference type="ARBA" id="ARBA00049194"/>
    </source>
</evidence>
<dbReference type="FunFam" id="3.40.309.10:FF:000012">
    <property type="entry name" value="Betaine aldehyde dehydrogenase"/>
    <property type="match status" value="1"/>
</dbReference>
<dbReference type="SUPFAM" id="SSF53720">
    <property type="entry name" value="ALDH-like"/>
    <property type="match status" value="1"/>
</dbReference>
<dbReference type="OrthoDB" id="310895at2759"/>
<keyword evidence="2 6" id="KW-0560">Oxidoreductase</keyword>
<dbReference type="Pfam" id="PF00171">
    <property type="entry name" value="Aldedh"/>
    <property type="match status" value="1"/>
</dbReference>
<dbReference type="AlphaFoldDB" id="A0A0D2E7U0"/>
<dbReference type="InterPro" id="IPR029510">
    <property type="entry name" value="Ald_DH_CS_GLU"/>
</dbReference>
<evidence type="ECO:0000259" key="7">
    <source>
        <dbReference type="Pfam" id="PF00171"/>
    </source>
</evidence>
<dbReference type="InterPro" id="IPR016163">
    <property type="entry name" value="Ald_DH_C"/>
</dbReference>
<dbReference type="PROSITE" id="PS00687">
    <property type="entry name" value="ALDEHYDE_DEHYDR_GLU"/>
    <property type="match status" value="1"/>
</dbReference>
<dbReference type="EMBL" id="KN847322">
    <property type="protein sequence ID" value="KIW51483.1"/>
    <property type="molecule type" value="Genomic_DNA"/>
</dbReference>
<feature type="active site" evidence="5">
    <location>
        <position position="249"/>
    </location>
</feature>
<dbReference type="InterPro" id="IPR016161">
    <property type="entry name" value="Ald_DH/histidinol_DH"/>
</dbReference>
<dbReference type="Gene3D" id="3.40.605.10">
    <property type="entry name" value="Aldehyde Dehydrogenase, Chain A, domain 1"/>
    <property type="match status" value="1"/>
</dbReference>
<evidence type="ECO:0000256" key="6">
    <source>
        <dbReference type="RuleBase" id="RU003345"/>
    </source>
</evidence>
<proteinExistence type="inferred from homology"/>
<feature type="domain" description="Aldehyde dehydrogenase" evidence="7">
    <location>
        <begin position="18"/>
        <end position="473"/>
    </location>
</feature>
<dbReference type="EC" id="1.2.1.3" evidence="3"/>
<comment type="catalytic activity">
    <reaction evidence="4">
        <text>an aldehyde + NAD(+) + H2O = a carboxylate + NADH + 2 H(+)</text>
        <dbReference type="Rhea" id="RHEA:16185"/>
        <dbReference type="ChEBI" id="CHEBI:15377"/>
        <dbReference type="ChEBI" id="CHEBI:15378"/>
        <dbReference type="ChEBI" id="CHEBI:17478"/>
        <dbReference type="ChEBI" id="CHEBI:29067"/>
        <dbReference type="ChEBI" id="CHEBI:57540"/>
        <dbReference type="ChEBI" id="CHEBI:57945"/>
        <dbReference type="EC" id="1.2.1.3"/>
    </reaction>
</comment>
<dbReference type="InterPro" id="IPR015590">
    <property type="entry name" value="Aldehyde_DH_dom"/>
</dbReference>
<evidence type="ECO:0000313" key="9">
    <source>
        <dbReference type="Proteomes" id="UP000054342"/>
    </source>
</evidence>
<dbReference type="Gene3D" id="3.40.309.10">
    <property type="entry name" value="Aldehyde Dehydrogenase, Chain A, domain 2"/>
    <property type="match status" value="1"/>
</dbReference>
<dbReference type="FunFam" id="3.40.605.10:FF:000007">
    <property type="entry name" value="NAD/NADP-dependent betaine aldehyde dehydrogenase"/>
    <property type="match status" value="1"/>
</dbReference>
<keyword evidence="9" id="KW-1185">Reference proteome</keyword>
<accession>A0A0D2E7U0</accession>
<dbReference type="GeneID" id="25332106"/>
<evidence type="ECO:0000256" key="2">
    <source>
        <dbReference type="ARBA" id="ARBA00023002"/>
    </source>
</evidence>
<dbReference type="STRING" id="348802.A0A0D2E7U0"/>
<evidence type="ECO:0000256" key="1">
    <source>
        <dbReference type="ARBA" id="ARBA00009986"/>
    </source>
</evidence>
<protein>
    <recommendedName>
        <fullName evidence="3">aldehyde dehydrogenase (NAD(+))</fullName>
        <ecNumber evidence="3">1.2.1.3</ecNumber>
    </recommendedName>
</protein>
<evidence type="ECO:0000313" key="8">
    <source>
        <dbReference type="EMBL" id="KIW51483.1"/>
    </source>
</evidence>
<comment type="similarity">
    <text evidence="1 6">Belongs to the aldehyde dehydrogenase family.</text>
</comment>
<name>A0A0D2E7U0_9EURO</name>
<dbReference type="GO" id="GO:0004029">
    <property type="term" value="F:aldehyde dehydrogenase (NAD+) activity"/>
    <property type="evidence" value="ECO:0007669"/>
    <property type="project" value="UniProtKB-EC"/>
</dbReference>
<dbReference type="InterPro" id="IPR016162">
    <property type="entry name" value="Ald_DH_N"/>
</dbReference>
<gene>
    <name evidence="8" type="ORF">PV05_10198</name>
</gene>